<evidence type="ECO:0000313" key="3">
    <source>
        <dbReference type="EMBL" id="MEQ2259642.1"/>
    </source>
</evidence>
<evidence type="ECO:0000313" key="4">
    <source>
        <dbReference type="Proteomes" id="UP001444071"/>
    </source>
</evidence>
<accession>A0ABV0VTP0</accession>
<protein>
    <recommendedName>
        <fullName evidence="2">PDZ domain-containing protein</fullName>
    </recommendedName>
</protein>
<feature type="non-terminal residue" evidence="3">
    <location>
        <position position="1"/>
    </location>
</feature>
<dbReference type="SMART" id="SM00228">
    <property type="entry name" value="PDZ"/>
    <property type="match status" value="1"/>
</dbReference>
<proteinExistence type="predicted"/>
<reference evidence="3 4" key="1">
    <citation type="submission" date="2021-06" db="EMBL/GenBank/DDBJ databases">
        <authorList>
            <person name="Palmer J.M."/>
        </authorList>
    </citation>
    <scope>NUCLEOTIDE SEQUENCE [LARGE SCALE GENOMIC DNA]</scope>
    <source>
        <strain evidence="3 4">XR_2019</strain>
        <tissue evidence="3">Muscle</tissue>
    </source>
</reference>
<dbReference type="InterPro" id="IPR036034">
    <property type="entry name" value="PDZ_sf"/>
</dbReference>
<evidence type="ECO:0000256" key="1">
    <source>
        <dbReference type="SAM" id="MobiDB-lite"/>
    </source>
</evidence>
<dbReference type="InterPro" id="IPR051342">
    <property type="entry name" value="PDZ_scaffold"/>
</dbReference>
<dbReference type="EMBL" id="JAHRIM010004889">
    <property type="protein sequence ID" value="MEQ2259642.1"/>
    <property type="molecule type" value="Genomic_DNA"/>
</dbReference>
<dbReference type="Gene3D" id="2.30.42.10">
    <property type="match status" value="1"/>
</dbReference>
<dbReference type="CDD" id="cd06679">
    <property type="entry name" value="PDZ3_LNX1_2-like"/>
    <property type="match status" value="1"/>
</dbReference>
<dbReference type="PANTHER" id="PTHR19964:SF41">
    <property type="entry name" value="LIGAND OF NUMB PROTEIN X 2-LIKE"/>
    <property type="match status" value="1"/>
</dbReference>
<dbReference type="Proteomes" id="UP001444071">
    <property type="component" value="Unassembled WGS sequence"/>
</dbReference>
<comment type="caution">
    <text evidence="3">The sequence shown here is derived from an EMBL/GenBank/DDBJ whole genome shotgun (WGS) entry which is preliminary data.</text>
</comment>
<dbReference type="PANTHER" id="PTHR19964">
    <property type="entry name" value="MULTIPLE PDZ DOMAIN PROTEIN"/>
    <property type="match status" value="1"/>
</dbReference>
<gene>
    <name evidence="3" type="ORF">XENORESO_015235</name>
</gene>
<keyword evidence="4" id="KW-1185">Reference proteome</keyword>
<evidence type="ECO:0000259" key="2">
    <source>
        <dbReference type="PROSITE" id="PS50106"/>
    </source>
</evidence>
<dbReference type="InterPro" id="IPR001478">
    <property type="entry name" value="PDZ"/>
</dbReference>
<feature type="compositionally biased region" description="Basic and acidic residues" evidence="1">
    <location>
        <begin position="13"/>
        <end position="25"/>
    </location>
</feature>
<feature type="region of interest" description="Disordered" evidence="1">
    <location>
        <begin position="1"/>
        <end position="35"/>
    </location>
</feature>
<sequence length="186" mass="20871">NSEKCVNFAVLRPPEEGGSSREGQHSRGVRRAPEPQYFRRQTTYLKDPPGGFFCQEKTVSLKKEPRTSLGITIAGGRDCRSRLPVYITSVQPVGCLHRDGTIKRGDVLLSINGVDLTQLTYNEAVSVLKAQTAQSQVVLRVIQTLSESTEEDMETGTGDDFDHLDDQRDETRSWTPLWTHWLGLPR</sequence>
<dbReference type="PROSITE" id="PS50106">
    <property type="entry name" value="PDZ"/>
    <property type="match status" value="1"/>
</dbReference>
<name>A0ABV0VTP0_9TELE</name>
<dbReference type="Pfam" id="PF00595">
    <property type="entry name" value="PDZ"/>
    <property type="match status" value="1"/>
</dbReference>
<dbReference type="SUPFAM" id="SSF50156">
    <property type="entry name" value="PDZ domain-like"/>
    <property type="match status" value="1"/>
</dbReference>
<feature type="domain" description="PDZ" evidence="2">
    <location>
        <begin position="58"/>
        <end position="143"/>
    </location>
</feature>
<organism evidence="3 4">
    <name type="scientific">Xenotaenia resolanae</name>
    <dbReference type="NCBI Taxonomy" id="208358"/>
    <lineage>
        <taxon>Eukaryota</taxon>
        <taxon>Metazoa</taxon>
        <taxon>Chordata</taxon>
        <taxon>Craniata</taxon>
        <taxon>Vertebrata</taxon>
        <taxon>Euteleostomi</taxon>
        <taxon>Actinopterygii</taxon>
        <taxon>Neopterygii</taxon>
        <taxon>Teleostei</taxon>
        <taxon>Neoteleostei</taxon>
        <taxon>Acanthomorphata</taxon>
        <taxon>Ovalentaria</taxon>
        <taxon>Atherinomorphae</taxon>
        <taxon>Cyprinodontiformes</taxon>
        <taxon>Goodeidae</taxon>
        <taxon>Xenotaenia</taxon>
    </lineage>
</organism>